<organism evidence="2">
    <name type="scientific">Conus litteratus</name>
    <name type="common">Lettered cone</name>
    <dbReference type="NCBI Taxonomy" id="89445"/>
    <lineage>
        <taxon>Eukaryota</taxon>
        <taxon>Metazoa</taxon>
        <taxon>Spiralia</taxon>
        <taxon>Lophotrochozoa</taxon>
        <taxon>Mollusca</taxon>
        <taxon>Gastropoda</taxon>
        <taxon>Caenogastropoda</taxon>
        <taxon>Neogastropoda</taxon>
        <taxon>Conoidea</taxon>
        <taxon>Conidae</taxon>
        <taxon>Conus</taxon>
        <taxon>Elisaconus</taxon>
    </lineage>
</organism>
<evidence type="ECO:0000256" key="1">
    <source>
        <dbReference type="SAM" id="SignalP"/>
    </source>
</evidence>
<protein>
    <submittedName>
        <fullName evidence="2">Conotoxin O3 superfamily protein</fullName>
    </submittedName>
</protein>
<proteinExistence type="evidence at transcript level"/>
<name>A0AA50LSQ7_CONLT</name>
<dbReference type="EMBL" id="OR086115">
    <property type="protein sequence ID" value="WMD30183.1"/>
    <property type="molecule type" value="mRNA"/>
</dbReference>
<feature type="chain" id="PRO_5041413941" evidence="1">
    <location>
        <begin position="24"/>
        <end position="74"/>
    </location>
</feature>
<evidence type="ECO:0000313" key="2">
    <source>
        <dbReference type="EMBL" id="WMD30183.1"/>
    </source>
</evidence>
<accession>A0AA50LSQ7</accession>
<reference evidence="2" key="1">
    <citation type="submission" date="2023-06" db="EMBL/GenBank/DDBJ databases">
        <authorList>
            <person name="Vijayasarathy M."/>
            <person name="Balaram P."/>
        </authorList>
    </citation>
    <scope>NUCLEOTIDE SEQUENCE</scope>
</reference>
<feature type="signal peptide" evidence="1">
    <location>
        <begin position="1"/>
        <end position="23"/>
    </location>
</feature>
<keyword evidence="1" id="KW-0732">Signal</keyword>
<sequence>MSGLGIMLLALLLLVSLETSLQGRGGEGQAVLPDKNQQGSRKILLRRALQKLRKPPRGTKKSDSLDILVTAFVA</sequence>
<dbReference type="AlphaFoldDB" id="A0AA50LSQ7"/>